<feature type="chain" id="PRO_5007585771" evidence="1">
    <location>
        <begin position="27"/>
        <end position="117"/>
    </location>
</feature>
<proteinExistence type="predicted"/>
<dbReference type="Proteomes" id="UP000050525">
    <property type="component" value="Unassembled WGS sequence"/>
</dbReference>
<organism evidence="2 3">
    <name type="scientific">Alligator mississippiensis</name>
    <name type="common">American alligator</name>
    <dbReference type="NCBI Taxonomy" id="8496"/>
    <lineage>
        <taxon>Eukaryota</taxon>
        <taxon>Metazoa</taxon>
        <taxon>Chordata</taxon>
        <taxon>Craniata</taxon>
        <taxon>Vertebrata</taxon>
        <taxon>Euteleostomi</taxon>
        <taxon>Archelosauria</taxon>
        <taxon>Archosauria</taxon>
        <taxon>Crocodylia</taxon>
        <taxon>Alligatoridae</taxon>
        <taxon>Alligatorinae</taxon>
        <taxon>Alligator</taxon>
    </lineage>
</organism>
<evidence type="ECO:0000313" key="2">
    <source>
        <dbReference type="EMBL" id="KYO32199.1"/>
    </source>
</evidence>
<keyword evidence="1" id="KW-0732">Signal</keyword>
<protein>
    <submittedName>
        <fullName evidence="2">Uncharacterized protein</fullName>
    </submittedName>
</protein>
<reference evidence="2 3" key="1">
    <citation type="journal article" date="2012" name="Genome Biol.">
        <title>Sequencing three crocodilian genomes to illuminate the evolution of archosaurs and amniotes.</title>
        <authorList>
            <person name="St John J.A."/>
            <person name="Braun E.L."/>
            <person name="Isberg S.R."/>
            <person name="Miles L.G."/>
            <person name="Chong A.Y."/>
            <person name="Gongora J."/>
            <person name="Dalzell P."/>
            <person name="Moran C."/>
            <person name="Bed'hom B."/>
            <person name="Abzhanov A."/>
            <person name="Burgess S.C."/>
            <person name="Cooksey A.M."/>
            <person name="Castoe T.A."/>
            <person name="Crawford N.G."/>
            <person name="Densmore L.D."/>
            <person name="Drew J.C."/>
            <person name="Edwards S.V."/>
            <person name="Faircloth B.C."/>
            <person name="Fujita M.K."/>
            <person name="Greenwold M.J."/>
            <person name="Hoffmann F.G."/>
            <person name="Howard J.M."/>
            <person name="Iguchi T."/>
            <person name="Janes D.E."/>
            <person name="Khan S.Y."/>
            <person name="Kohno S."/>
            <person name="de Koning A.J."/>
            <person name="Lance S.L."/>
            <person name="McCarthy F.M."/>
            <person name="McCormack J.E."/>
            <person name="Merchant M.E."/>
            <person name="Peterson D.G."/>
            <person name="Pollock D.D."/>
            <person name="Pourmand N."/>
            <person name="Raney B.J."/>
            <person name="Roessler K.A."/>
            <person name="Sanford J.R."/>
            <person name="Sawyer R.H."/>
            <person name="Schmidt C.J."/>
            <person name="Triplett E.W."/>
            <person name="Tuberville T.D."/>
            <person name="Venegas-Anaya M."/>
            <person name="Howard J.T."/>
            <person name="Jarvis E.D."/>
            <person name="Guillette L.J.Jr."/>
            <person name="Glenn T.C."/>
            <person name="Green R.E."/>
            <person name="Ray D.A."/>
        </authorList>
    </citation>
    <scope>NUCLEOTIDE SEQUENCE [LARGE SCALE GENOMIC DNA]</scope>
    <source>
        <strain evidence="2">KSC_2009_1</strain>
    </source>
</reference>
<evidence type="ECO:0000256" key="1">
    <source>
        <dbReference type="SAM" id="SignalP"/>
    </source>
</evidence>
<accession>A0A151N6J8</accession>
<comment type="caution">
    <text evidence="2">The sequence shown here is derived from an EMBL/GenBank/DDBJ whole genome shotgun (WGS) entry which is preliminary data.</text>
</comment>
<name>A0A151N6J8_ALLMI</name>
<keyword evidence="3" id="KW-1185">Reference proteome</keyword>
<feature type="signal peptide" evidence="1">
    <location>
        <begin position="1"/>
        <end position="26"/>
    </location>
</feature>
<evidence type="ECO:0000313" key="3">
    <source>
        <dbReference type="Proteomes" id="UP000050525"/>
    </source>
</evidence>
<gene>
    <name evidence="2" type="ORF">Y1Q_0007183</name>
</gene>
<dbReference type="AlphaFoldDB" id="A0A151N6J8"/>
<dbReference type="EMBL" id="AKHW03004004">
    <property type="protein sequence ID" value="KYO32199.1"/>
    <property type="molecule type" value="Genomic_DNA"/>
</dbReference>
<sequence>MGTFGRLHRRVIILSLLPIAPRFLPSALETQSRLPNVSGCQRRSEGSSALGKDYLTSLYFISTDAKIRILRVLIKKTGFQDSLEELAADFSDKNRGNVILSLTSGPCSQSPVSDNGK</sequence>